<evidence type="ECO:0000313" key="2">
    <source>
        <dbReference type="Proteomes" id="UP000366051"/>
    </source>
</evidence>
<dbReference type="KEGG" id="hcv:FTV88_2204"/>
<accession>A0A5Q2N4R3</accession>
<dbReference type="EMBL" id="CP045875">
    <property type="protein sequence ID" value="QGG48302.1"/>
    <property type="molecule type" value="Genomic_DNA"/>
</dbReference>
<protein>
    <submittedName>
        <fullName evidence="1">Uncharacterized protein</fullName>
    </submittedName>
</protein>
<keyword evidence="2" id="KW-1185">Reference proteome</keyword>
<dbReference type="Proteomes" id="UP000366051">
    <property type="component" value="Chromosome"/>
</dbReference>
<gene>
    <name evidence="1" type="ORF">FTV88_2204</name>
</gene>
<dbReference type="AlphaFoldDB" id="A0A5Q2N4R3"/>
<name>A0A5Q2N4R3_9FIRM</name>
<organism evidence="1 2">
    <name type="scientific">Heliorestis convoluta</name>
    <dbReference type="NCBI Taxonomy" id="356322"/>
    <lineage>
        <taxon>Bacteria</taxon>
        <taxon>Bacillati</taxon>
        <taxon>Bacillota</taxon>
        <taxon>Clostridia</taxon>
        <taxon>Eubacteriales</taxon>
        <taxon>Heliobacteriaceae</taxon>
        <taxon>Heliorestis</taxon>
    </lineage>
</organism>
<sequence>MAVEFGLNGLSLFQELKLLSPSSFLFNYFKIKDKKHTDKYKKIMLLF</sequence>
<evidence type="ECO:0000313" key="1">
    <source>
        <dbReference type="EMBL" id="QGG48302.1"/>
    </source>
</evidence>
<reference evidence="2" key="1">
    <citation type="submission" date="2019-11" db="EMBL/GenBank/DDBJ databases">
        <title>Genome sequence of Heliorestis convoluta strain HH, an alkaliphilic and minimalistic phototrophic bacterium from a soda lake in Egypt.</title>
        <authorList>
            <person name="Dewey E.D."/>
            <person name="Stokes L.M."/>
            <person name="Burchell B.M."/>
            <person name="Shaffer K.N."/>
            <person name="Huntington A.M."/>
            <person name="Baker J.M."/>
            <person name="Nadendla S."/>
            <person name="Giglio M.G."/>
            <person name="Touchman J.W."/>
            <person name="Blankenship R.E."/>
            <person name="Madigan M.T."/>
            <person name="Sattley W.M."/>
        </authorList>
    </citation>
    <scope>NUCLEOTIDE SEQUENCE [LARGE SCALE GENOMIC DNA]</scope>
    <source>
        <strain evidence="2">HH</strain>
    </source>
</reference>
<proteinExistence type="predicted"/>